<dbReference type="PROSITE" id="PS51318">
    <property type="entry name" value="TAT"/>
    <property type="match status" value="1"/>
</dbReference>
<dbReference type="InterPro" id="IPR017853">
    <property type="entry name" value="GH"/>
</dbReference>
<dbReference type="InterPro" id="IPR044846">
    <property type="entry name" value="GH10"/>
</dbReference>
<dbReference type="PROSITE" id="PS51760">
    <property type="entry name" value="GH10_2"/>
    <property type="match status" value="1"/>
</dbReference>
<dbReference type="SMART" id="SM00633">
    <property type="entry name" value="Glyco_10"/>
    <property type="match status" value="1"/>
</dbReference>
<keyword evidence="6 9" id="KW-0119">Carbohydrate metabolism</keyword>
<gene>
    <name evidence="12" type="ORF">GCM10009093_14950</name>
</gene>
<keyword evidence="8 9" id="KW-0624">Polysaccharide degradation</keyword>
<evidence type="ECO:0000256" key="7">
    <source>
        <dbReference type="ARBA" id="ARBA00023295"/>
    </source>
</evidence>
<feature type="domain" description="GH10" evidence="11">
    <location>
        <begin position="33"/>
        <end position="354"/>
    </location>
</feature>
<evidence type="ECO:0000256" key="2">
    <source>
        <dbReference type="ARBA" id="ARBA00007495"/>
    </source>
</evidence>
<dbReference type="SUPFAM" id="SSF51445">
    <property type="entry name" value="(Trans)glycosidases"/>
    <property type="match status" value="1"/>
</dbReference>
<keyword evidence="7 9" id="KW-0326">Glycosidase</keyword>
<evidence type="ECO:0000313" key="12">
    <source>
        <dbReference type="EMBL" id="GAA0389325.1"/>
    </source>
</evidence>
<dbReference type="PRINTS" id="PR00134">
    <property type="entry name" value="GLHYDRLASE10"/>
</dbReference>
<evidence type="ECO:0000256" key="8">
    <source>
        <dbReference type="ARBA" id="ARBA00023326"/>
    </source>
</evidence>
<comment type="caution">
    <text evidence="12">The sequence shown here is derived from an EMBL/GenBank/DDBJ whole genome shotgun (WGS) entry which is preliminary data.</text>
</comment>
<dbReference type="Pfam" id="PF00331">
    <property type="entry name" value="Glyco_hydro_10"/>
    <property type="match status" value="1"/>
</dbReference>
<dbReference type="PANTHER" id="PTHR31490:SF88">
    <property type="entry name" value="BETA-XYLANASE"/>
    <property type="match status" value="1"/>
</dbReference>
<dbReference type="Gene3D" id="3.20.20.80">
    <property type="entry name" value="Glycosidases"/>
    <property type="match status" value="1"/>
</dbReference>
<feature type="region of interest" description="Disordered" evidence="10">
    <location>
        <begin position="324"/>
        <end position="357"/>
    </location>
</feature>
<evidence type="ECO:0000259" key="11">
    <source>
        <dbReference type="PROSITE" id="PS51760"/>
    </source>
</evidence>
<dbReference type="EC" id="3.2.1.8" evidence="9"/>
<dbReference type="PROSITE" id="PS51257">
    <property type="entry name" value="PROKAR_LIPOPROTEIN"/>
    <property type="match status" value="1"/>
</dbReference>
<keyword evidence="5 9" id="KW-0378">Hydrolase</keyword>
<protein>
    <recommendedName>
        <fullName evidence="9">Beta-xylanase</fullName>
        <ecNumber evidence="9">3.2.1.8</ecNumber>
    </recommendedName>
</protein>
<evidence type="ECO:0000256" key="5">
    <source>
        <dbReference type="ARBA" id="ARBA00022801"/>
    </source>
</evidence>
<evidence type="ECO:0000256" key="3">
    <source>
        <dbReference type="ARBA" id="ARBA00022651"/>
    </source>
</evidence>
<keyword evidence="3" id="KW-0858">Xylan degradation</keyword>
<keyword evidence="4" id="KW-0732">Signal</keyword>
<feature type="compositionally biased region" description="Basic and acidic residues" evidence="10">
    <location>
        <begin position="324"/>
        <end position="333"/>
    </location>
</feature>
<dbReference type="EMBL" id="BAAAEJ010000007">
    <property type="protein sequence ID" value="GAA0389325.1"/>
    <property type="molecule type" value="Genomic_DNA"/>
</dbReference>
<dbReference type="InterPro" id="IPR001000">
    <property type="entry name" value="GH10_dom"/>
</dbReference>
<proteinExistence type="inferred from homology"/>
<name>A0ABN0YAT3_9CAUL</name>
<dbReference type="PANTHER" id="PTHR31490">
    <property type="entry name" value="GLYCOSYL HYDROLASE"/>
    <property type="match status" value="1"/>
</dbReference>
<evidence type="ECO:0000256" key="9">
    <source>
        <dbReference type="RuleBase" id="RU361174"/>
    </source>
</evidence>
<comment type="similarity">
    <text evidence="2 9">Belongs to the glycosyl hydrolase 10 (cellulase F) family.</text>
</comment>
<dbReference type="RefSeq" id="WP_167176419.1">
    <property type="nucleotide sequence ID" value="NZ_BAAAEJ010000007.1"/>
</dbReference>
<accession>A0ABN0YAT3</accession>
<comment type="catalytic activity">
    <reaction evidence="1 9">
        <text>Endohydrolysis of (1-&gt;4)-beta-D-xylosidic linkages in xylans.</text>
        <dbReference type="EC" id="3.2.1.8"/>
    </reaction>
</comment>
<evidence type="ECO:0000313" key="13">
    <source>
        <dbReference type="Proteomes" id="UP001500791"/>
    </source>
</evidence>
<evidence type="ECO:0000256" key="1">
    <source>
        <dbReference type="ARBA" id="ARBA00000681"/>
    </source>
</evidence>
<dbReference type="InterPro" id="IPR006311">
    <property type="entry name" value="TAT_signal"/>
</dbReference>
<reference evidence="12 13" key="1">
    <citation type="journal article" date="2019" name="Int. J. Syst. Evol. Microbiol.">
        <title>The Global Catalogue of Microorganisms (GCM) 10K type strain sequencing project: providing services to taxonomists for standard genome sequencing and annotation.</title>
        <authorList>
            <consortium name="The Broad Institute Genomics Platform"/>
            <consortium name="The Broad Institute Genome Sequencing Center for Infectious Disease"/>
            <person name="Wu L."/>
            <person name="Ma J."/>
        </authorList>
    </citation>
    <scope>NUCLEOTIDE SEQUENCE [LARGE SCALE GENOMIC DNA]</scope>
    <source>
        <strain evidence="12 13">JCM 13476</strain>
    </source>
</reference>
<organism evidence="12 13">
    <name type="scientific">Brevundimonas terrae</name>
    <dbReference type="NCBI Taxonomy" id="363631"/>
    <lineage>
        <taxon>Bacteria</taxon>
        <taxon>Pseudomonadati</taxon>
        <taxon>Pseudomonadota</taxon>
        <taxon>Alphaproteobacteria</taxon>
        <taxon>Caulobacterales</taxon>
        <taxon>Caulobacteraceae</taxon>
        <taxon>Brevundimonas</taxon>
    </lineage>
</organism>
<keyword evidence="13" id="KW-1185">Reference proteome</keyword>
<dbReference type="Proteomes" id="UP001500791">
    <property type="component" value="Unassembled WGS sequence"/>
</dbReference>
<evidence type="ECO:0000256" key="4">
    <source>
        <dbReference type="ARBA" id="ARBA00022729"/>
    </source>
</evidence>
<sequence>MISRRQWMQGSAALGVAPLLGGCFPFDEGPDPLRGIPALKDIAPFPMGTCAMTGQLDDPAWSRLALTHFNQITPEWEMKMEYILTPDGYRFDAPDRIADFCRAHGMHMHGTTLVWYSQGEEAFRGLSPADFRRKFDDYIATVAGRYRGKLRGWDVVNEAVAEDGNGLRSHHWSAALGEIDHMVRAFEQAKLADPEAVLFINDYNLENNPAKGDTFLRLVERLLKAGAPVGGIGSQSHLDIEIREGQISRFIREAAQFGLPIHISELDASLKREGGMPDVRTVSKKISQQTERVKELTETYNTLPAQQRYALTLWGVRDTDSWLRRPPHDDGKDSPLAFGASGQPTAMGRAIADSLSG</sequence>
<evidence type="ECO:0000256" key="10">
    <source>
        <dbReference type="SAM" id="MobiDB-lite"/>
    </source>
</evidence>
<evidence type="ECO:0000256" key="6">
    <source>
        <dbReference type="ARBA" id="ARBA00023277"/>
    </source>
</evidence>